<name>A0A2H9ZX48_9ASPA</name>
<evidence type="ECO:0000313" key="2">
    <source>
        <dbReference type="Proteomes" id="UP000236161"/>
    </source>
</evidence>
<gene>
    <name evidence="1" type="ORF">AXF42_Ash019891</name>
</gene>
<evidence type="ECO:0000313" key="1">
    <source>
        <dbReference type="EMBL" id="PKA47880.1"/>
    </source>
</evidence>
<accession>A0A2H9ZX48</accession>
<organism evidence="1 2">
    <name type="scientific">Apostasia shenzhenica</name>
    <dbReference type="NCBI Taxonomy" id="1088818"/>
    <lineage>
        <taxon>Eukaryota</taxon>
        <taxon>Viridiplantae</taxon>
        <taxon>Streptophyta</taxon>
        <taxon>Embryophyta</taxon>
        <taxon>Tracheophyta</taxon>
        <taxon>Spermatophyta</taxon>
        <taxon>Magnoliopsida</taxon>
        <taxon>Liliopsida</taxon>
        <taxon>Asparagales</taxon>
        <taxon>Orchidaceae</taxon>
        <taxon>Apostasioideae</taxon>
        <taxon>Apostasia</taxon>
    </lineage>
</organism>
<dbReference type="EMBL" id="KZ453045">
    <property type="protein sequence ID" value="PKA47880.1"/>
    <property type="molecule type" value="Genomic_DNA"/>
</dbReference>
<protein>
    <submittedName>
        <fullName evidence="1">Uncharacterized protein</fullName>
    </submittedName>
</protein>
<dbReference type="Proteomes" id="UP000236161">
    <property type="component" value="Unassembled WGS sequence"/>
</dbReference>
<reference evidence="1 2" key="1">
    <citation type="journal article" date="2017" name="Nature">
        <title>The Apostasia genome and the evolution of orchids.</title>
        <authorList>
            <person name="Zhang G.Q."/>
            <person name="Liu K.W."/>
            <person name="Li Z."/>
            <person name="Lohaus R."/>
            <person name="Hsiao Y.Y."/>
            <person name="Niu S.C."/>
            <person name="Wang J.Y."/>
            <person name="Lin Y.C."/>
            <person name="Xu Q."/>
            <person name="Chen L.J."/>
            <person name="Yoshida K."/>
            <person name="Fujiwara S."/>
            <person name="Wang Z.W."/>
            <person name="Zhang Y.Q."/>
            <person name="Mitsuda N."/>
            <person name="Wang M."/>
            <person name="Liu G.H."/>
            <person name="Pecoraro L."/>
            <person name="Huang H.X."/>
            <person name="Xiao X.J."/>
            <person name="Lin M."/>
            <person name="Wu X.Y."/>
            <person name="Wu W.L."/>
            <person name="Chen Y.Y."/>
            <person name="Chang S.B."/>
            <person name="Sakamoto S."/>
            <person name="Ohme-Takagi M."/>
            <person name="Yagi M."/>
            <person name="Zeng S.J."/>
            <person name="Shen C.Y."/>
            <person name="Yeh C.M."/>
            <person name="Luo Y.B."/>
            <person name="Tsai W.C."/>
            <person name="Van de Peer Y."/>
            <person name="Liu Z.J."/>
        </authorList>
    </citation>
    <scope>NUCLEOTIDE SEQUENCE [LARGE SCALE GENOMIC DNA]</scope>
    <source>
        <strain evidence="2">cv. Shenzhen</strain>
        <tissue evidence="1">Stem</tissue>
    </source>
</reference>
<dbReference type="AlphaFoldDB" id="A0A2H9ZX48"/>
<keyword evidence="2" id="KW-1185">Reference proteome</keyword>
<sequence>MAEGDPGLLPSASERVVSIGGSQGFHQRRSSVLIVGARSSDLQHGHLRRPQLVDAIEGGGALPDQVPGFLYII</sequence>
<proteinExistence type="predicted"/>